<feature type="region of interest" description="Disordered" evidence="1">
    <location>
        <begin position="405"/>
        <end position="431"/>
    </location>
</feature>
<dbReference type="SUPFAM" id="SSF74653">
    <property type="entry name" value="TolA/TonB C-terminal domain"/>
    <property type="match status" value="1"/>
</dbReference>
<evidence type="ECO:0000256" key="1">
    <source>
        <dbReference type="SAM" id="MobiDB-lite"/>
    </source>
</evidence>
<dbReference type="InterPro" id="IPR026898">
    <property type="entry name" value="PrsW"/>
</dbReference>
<keyword evidence="2" id="KW-0472">Membrane</keyword>
<dbReference type="AlphaFoldDB" id="A0A2M9ZBF8"/>
<accession>A0A2M9ZBF8</accession>
<sequence length="557" mass="63408">MDESQKRKIVAWGVNFLSWISPFVGFGIFFPIGVIFAFPKDREIRRNAFSSIVLQIAISSVLIPLEVLQIYSSNFEQILSLLILVIPEESKAYGSLVLVLLFFIGLFILTGQYRFVRSRLKAGEPNPPILNPIFILLALACVLVFTSLLSYNVKLRAKMAPFLAFSDSLWIFFPWLIAVAGMMSGRRPVFLFRRPWAWFVKQARVSRASETGDSLDAAKKRRYAKIRDFLLPGWGHVYCGNLWRGFPILFVYLLFWLFFATFFFSWLEPAFGIRFLAALGLKPGIPDKKFFETAASFIPWAIALAFIIATIGFSGWLLRRSFLTQLPSRGLRPGFANNLAFSVLVHLIILALVLIIPTMMVRQKDSSKQDRPDSHYNPDSHAEFYFIDPNIPDEVSGLNGSVITGTETPTTRQGEKVPNEKPADEGRVKGEVKRIKGKKLPPTYSNYISAKMRTYESFMDYWKSAPPNYSCVVAYTITPEGEVVDVELVQHSEYPEQDRRTLELIENLSPMMPPPGTKGYIRVTELFWNGAINPDAMPTDLQRDLVMMFDGRYMEEL</sequence>
<organism evidence="3 4">
    <name type="scientific">Leptospira wolffii</name>
    <dbReference type="NCBI Taxonomy" id="409998"/>
    <lineage>
        <taxon>Bacteria</taxon>
        <taxon>Pseudomonadati</taxon>
        <taxon>Spirochaetota</taxon>
        <taxon>Spirochaetia</taxon>
        <taxon>Leptospirales</taxon>
        <taxon>Leptospiraceae</taxon>
        <taxon>Leptospira</taxon>
    </lineage>
</organism>
<gene>
    <name evidence="3" type="ORF">CH371_12240</name>
</gene>
<protein>
    <submittedName>
        <fullName evidence="3">Energy transducer TonB</fullName>
    </submittedName>
</protein>
<feature type="compositionally biased region" description="Basic and acidic residues" evidence="1">
    <location>
        <begin position="413"/>
        <end position="431"/>
    </location>
</feature>
<proteinExistence type="predicted"/>
<feature type="transmembrane region" description="Helical" evidence="2">
    <location>
        <begin position="162"/>
        <end position="184"/>
    </location>
</feature>
<name>A0A2M9ZBF8_9LEPT</name>
<feature type="transmembrane region" description="Helical" evidence="2">
    <location>
        <begin position="339"/>
        <end position="361"/>
    </location>
</feature>
<dbReference type="PANTHER" id="PTHR36844">
    <property type="entry name" value="PROTEASE PRSW"/>
    <property type="match status" value="1"/>
</dbReference>
<feature type="transmembrane region" description="Helical" evidence="2">
    <location>
        <begin position="246"/>
        <end position="267"/>
    </location>
</feature>
<feature type="transmembrane region" description="Helical" evidence="2">
    <location>
        <begin position="129"/>
        <end position="150"/>
    </location>
</feature>
<dbReference type="Pfam" id="PF13103">
    <property type="entry name" value="TonB_2"/>
    <property type="match status" value="1"/>
</dbReference>
<feature type="transmembrane region" description="Helical" evidence="2">
    <location>
        <begin position="92"/>
        <end position="109"/>
    </location>
</feature>
<reference evidence="3 4" key="1">
    <citation type="submission" date="2017-07" db="EMBL/GenBank/DDBJ databases">
        <title>Leptospira spp. isolated from tropical soils.</title>
        <authorList>
            <person name="Thibeaux R."/>
            <person name="Iraola G."/>
            <person name="Ferres I."/>
            <person name="Bierque E."/>
            <person name="Girault D."/>
            <person name="Soupe-Gilbert M.-E."/>
            <person name="Picardeau M."/>
            <person name="Goarant C."/>
        </authorList>
    </citation>
    <scope>NUCLEOTIDE SEQUENCE [LARGE SCALE GENOMIC DNA]</scope>
    <source>
        <strain evidence="3 4">FH2-C-A2</strain>
    </source>
</reference>
<dbReference type="Proteomes" id="UP000231912">
    <property type="component" value="Unassembled WGS sequence"/>
</dbReference>
<evidence type="ECO:0000313" key="4">
    <source>
        <dbReference type="Proteomes" id="UP000231912"/>
    </source>
</evidence>
<feature type="transmembrane region" description="Helical" evidence="2">
    <location>
        <begin position="297"/>
        <end position="318"/>
    </location>
</feature>
<feature type="transmembrane region" description="Helical" evidence="2">
    <location>
        <begin position="16"/>
        <end position="38"/>
    </location>
</feature>
<keyword evidence="2" id="KW-1133">Transmembrane helix</keyword>
<dbReference type="GO" id="GO:0008233">
    <property type="term" value="F:peptidase activity"/>
    <property type="evidence" value="ECO:0007669"/>
    <property type="project" value="InterPro"/>
</dbReference>
<evidence type="ECO:0000313" key="3">
    <source>
        <dbReference type="EMBL" id="PJZ65781.1"/>
    </source>
</evidence>
<comment type="caution">
    <text evidence="3">The sequence shown here is derived from an EMBL/GenBank/DDBJ whole genome shotgun (WGS) entry which is preliminary data.</text>
</comment>
<keyword evidence="2" id="KW-0812">Transmembrane</keyword>
<dbReference type="RefSeq" id="WP_100759213.1">
    <property type="nucleotide sequence ID" value="NZ_NPDT01000004.1"/>
</dbReference>
<dbReference type="EMBL" id="NPDT01000004">
    <property type="protein sequence ID" value="PJZ65781.1"/>
    <property type="molecule type" value="Genomic_DNA"/>
</dbReference>
<dbReference type="PANTHER" id="PTHR36844:SF1">
    <property type="entry name" value="PROTEASE PRSW"/>
    <property type="match status" value="1"/>
</dbReference>
<dbReference type="Gene3D" id="3.30.1150.10">
    <property type="match status" value="1"/>
</dbReference>
<evidence type="ECO:0000256" key="2">
    <source>
        <dbReference type="SAM" id="Phobius"/>
    </source>
</evidence>
<feature type="transmembrane region" description="Helical" evidence="2">
    <location>
        <begin position="50"/>
        <end position="72"/>
    </location>
</feature>